<dbReference type="PANTHER" id="PTHR30537:SF5">
    <property type="entry name" value="HTH-TYPE TRANSCRIPTIONAL ACTIVATOR TTDR-RELATED"/>
    <property type="match status" value="1"/>
</dbReference>
<evidence type="ECO:0000256" key="2">
    <source>
        <dbReference type="ARBA" id="ARBA00023015"/>
    </source>
</evidence>
<keyword evidence="7" id="KW-1185">Reference proteome</keyword>
<comment type="caution">
    <text evidence="6">The sequence shown here is derived from an EMBL/GenBank/DDBJ whole genome shotgun (WGS) entry which is preliminary data.</text>
</comment>
<name>A0A4V2PRG4_9GAMM</name>
<dbReference type="PANTHER" id="PTHR30537">
    <property type="entry name" value="HTH-TYPE TRANSCRIPTIONAL REGULATOR"/>
    <property type="match status" value="1"/>
</dbReference>
<dbReference type="EMBL" id="SMGD01000011">
    <property type="protein sequence ID" value="TCK58711.1"/>
    <property type="molecule type" value="Genomic_DNA"/>
</dbReference>
<dbReference type="InterPro" id="IPR036390">
    <property type="entry name" value="WH_DNA-bd_sf"/>
</dbReference>
<dbReference type="SUPFAM" id="SSF53850">
    <property type="entry name" value="Periplasmic binding protein-like II"/>
    <property type="match status" value="1"/>
</dbReference>
<dbReference type="FunFam" id="1.10.10.10:FF:000001">
    <property type="entry name" value="LysR family transcriptional regulator"/>
    <property type="match status" value="1"/>
</dbReference>
<dbReference type="CDD" id="cd08422">
    <property type="entry name" value="PBP2_CrgA_like"/>
    <property type="match status" value="1"/>
</dbReference>
<comment type="similarity">
    <text evidence="1">Belongs to the LysR transcriptional regulatory family.</text>
</comment>
<dbReference type="GO" id="GO:0043565">
    <property type="term" value="F:sequence-specific DNA binding"/>
    <property type="evidence" value="ECO:0007669"/>
    <property type="project" value="TreeGrafter"/>
</dbReference>
<dbReference type="Pfam" id="PF03466">
    <property type="entry name" value="LysR_substrate"/>
    <property type="match status" value="1"/>
</dbReference>
<dbReference type="AlphaFoldDB" id="A0A4V2PRG4"/>
<accession>A0A4V2PRG4</accession>
<dbReference type="SUPFAM" id="SSF46785">
    <property type="entry name" value="Winged helix' DNA-binding domain"/>
    <property type="match status" value="1"/>
</dbReference>
<dbReference type="PROSITE" id="PS50931">
    <property type="entry name" value="HTH_LYSR"/>
    <property type="match status" value="1"/>
</dbReference>
<feature type="domain" description="HTH lysR-type" evidence="5">
    <location>
        <begin position="13"/>
        <end position="65"/>
    </location>
</feature>
<dbReference type="Gene3D" id="3.40.190.290">
    <property type="match status" value="1"/>
</dbReference>
<dbReference type="InterPro" id="IPR005119">
    <property type="entry name" value="LysR_subst-bd"/>
</dbReference>
<evidence type="ECO:0000256" key="4">
    <source>
        <dbReference type="ARBA" id="ARBA00023163"/>
    </source>
</evidence>
<keyword evidence="3" id="KW-0238">DNA-binding</keyword>
<dbReference type="Proteomes" id="UP000295565">
    <property type="component" value="Unassembled WGS sequence"/>
</dbReference>
<evidence type="ECO:0000313" key="7">
    <source>
        <dbReference type="Proteomes" id="UP000295565"/>
    </source>
</evidence>
<sequence>MNTNEIISLLPEMAIFVHVVESQSFTKTATELGVSPSSISRSVSRLESALELKLLERTTRNMRVTNKGNEIYQVCNNIMAAANCVSSMAKSDDSKVRGQLRVAAPKALSRQILTPIILDFMVQYPEVELQLKVTDNYVDVIRDDIDLLVHITEHPIESLVGRIFTECKLIMCATPKYLDNRGVPLHPNDLSNHNCLCLGEEPKDRYWKFTLNDQICSVHVQGTLHVNHSEIRREAVLRGIGISVFPEFSIREYVESGEVIELFDNWHIEGNYQGKLIAQYPQSKYIPAQLKKFVEFLSQRINKDSN</sequence>
<reference evidence="6 7" key="1">
    <citation type="submission" date="2019-03" db="EMBL/GenBank/DDBJ databases">
        <title>Genomic Encyclopedia of Type Strains, Phase IV (KMG-IV): sequencing the most valuable type-strain genomes for metagenomic binning, comparative biology and taxonomic classification.</title>
        <authorList>
            <person name="Goeker M."/>
        </authorList>
    </citation>
    <scope>NUCLEOTIDE SEQUENCE [LARGE SCALE GENOMIC DNA]</scope>
    <source>
        <strain evidence="6 7">DSM 18577</strain>
    </source>
</reference>
<evidence type="ECO:0000256" key="3">
    <source>
        <dbReference type="ARBA" id="ARBA00023125"/>
    </source>
</evidence>
<dbReference type="Pfam" id="PF00126">
    <property type="entry name" value="HTH_1"/>
    <property type="match status" value="1"/>
</dbReference>
<evidence type="ECO:0000313" key="6">
    <source>
        <dbReference type="EMBL" id="TCK58711.1"/>
    </source>
</evidence>
<keyword evidence="2" id="KW-0805">Transcription regulation</keyword>
<evidence type="ECO:0000256" key="1">
    <source>
        <dbReference type="ARBA" id="ARBA00009437"/>
    </source>
</evidence>
<protein>
    <submittedName>
        <fullName evidence="6">Transcriptional regulator</fullName>
    </submittedName>
</protein>
<dbReference type="GO" id="GO:0006351">
    <property type="term" value="P:DNA-templated transcription"/>
    <property type="evidence" value="ECO:0007669"/>
    <property type="project" value="TreeGrafter"/>
</dbReference>
<dbReference type="InterPro" id="IPR000847">
    <property type="entry name" value="LysR_HTH_N"/>
</dbReference>
<dbReference type="Gene3D" id="1.10.10.10">
    <property type="entry name" value="Winged helix-like DNA-binding domain superfamily/Winged helix DNA-binding domain"/>
    <property type="match status" value="1"/>
</dbReference>
<dbReference type="GO" id="GO:0003700">
    <property type="term" value="F:DNA-binding transcription factor activity"/>
    <property type="evidence" value="ECO:0007669"/>
    <property type="project" value="InterPro"/>
</dbReference>
<gene>
    <name evidence="6" type="ORF">EV690_0849</name>
</gene>
<dbReference type="OrthoDB" id="9786526at2"/>
<evidence type="ECO:0000259" key="5">
    <source>
        <dbReference type="PROSITE" id="PS50931"/>
    </source>
</evidence>
<dbReference type="RefSeq" id="WP_131911674.1">
    <property type="nucleotide sequence ID" value="NZ_OU594967.1"/>
</dbReference>
<dbReference type="InterPro" id="IPR036388">
    <property type="entry name" value="WH-like_DNA-bd_sf"/>
</dbReference>
<keyword evidence="4" id="KW-0804">Transcription</keyword>
<proteinExistence type="inferred from homology"/>
<dbReference type="InterPro" id="IPR058163">
    <property type="entry name" value="LysR-type_TF_proteobact-type"/>
</dbReference>
<organism evidence="6 7">
    <name type="scientific">Celerinatantimonas diazotrophica</name>
    <dbReference type="NCBI Taxonomy" id="412034"/>
    <lineage>
        <taxon>Bacteria</taxon>
        <taxon>Pseudomonadati</taxon>
        <taxon>Pseudomonadota</taxon>
        <taxon>Gammaproteobacteria</taxon>
        <taxon>Celerinatantimonadaceae</taxon>
        <taxon>Celerinatantimonas</taxon>
    </lineage>
</organism>